<evidence type="ECO:0000256" key="1">
    <source>
        <dbReference type="SAM" id="MobiDB-lite"/>
    </source>
</evidence>
<name>A0A1Q3AHF1_ZYGRO</name>
<feature type="region of interest" description="Disordered" evidence="1">
    <location>
        <begin position="71"/>
        <end position="135"/>
    </location>
</feature>
<organism evidence="3 4">
    <name type="scientific">Zygosaccharomyces rouxii</name>
    <dbReference type="NCBI Taxonomy" id="4956"/>
    <lineage>
        <taxon>Eukaryota</taxon>
        <taxon>Fungi</taxon>
        <taxon>Dikarya</taxon>
        <taxon>Ascomycota</taxon>
        <taxon>Saccharomycotina</taxon>
        <taxon>Saccharomycetes</taxon>
        <taxon>Saccharomycetales</taxon>
        <taxon>Saccharomycetaceae</taxon>
        <taxon>Zygosaccharomyces</taxon>
    </lineage>
</organism>
<accession>A0A1Q3AHF1</accession>
<gene>
    <name evidence="3" type="ORF">ZYGR_0AS04810</name>
</gene>
<evidence type="ECO:0000313" key="3">
    <source>
        <dbReference type="EMBL" id="GAV55157.1"/>
    </source>
</evidence>
<keyword evidence="2" id="KW-0732">Signal</keyword>
<sequence length="277" mass="27301">MYFTSNLLLSVLVITAFDNAVLSAPVNNTAQSFNSTLNSTEAFDGGLSSTQGTIASAGPTAQAVGALTPPGLNKRSKHLGVTTTDHNSTKSFATGNCTQSSIDRSGAQGTAQGDSGVGAQSWKREQDSGYPGSQGLAAAASNCNSTRSFFIGNSSQSSGAYASNTSIHSGEGSDEGSAAQNTGSQDAAAHGVQAWKREIRAGTSGVGAGTVSQGATANATEPVGSPNITSSVQASGASVNSTQAGVPTSDADVGSSMAASTTPSSTSLDVGFQGATL</sequence>
<feature type="compositionally biased region" description="Polar residues" evidence="1">
    <location>
        <begin position="210"/>
        <end position="219"/>
    </location>
</feature>
<dbReference type="EMBL" id="BDGX01000045">
    <property type="protein sequence ID" value="GAV55157.1"/>
    <property type="molecule type" value="Genomic_DNA"/>
</dbReference>
<feature type="signal peptide" evidence="2">
    <location>
        <begin position="1"/>
        <end position="23"/>
    </location>
</feature>
<evidence type="ECO:0000256" key="2">
    <source>
        <dbReference type="SAM" id="SignalP"/>
    </source>
</evidence>
<dbReference type="Proteomes" id="UP000187013">
    <property type="component" value="Unassembled WGS sequence"/>
</dbReference>
<feature type="chain" id="PRO_5012659285" evidence="2">
    <location>
        <begin position="24"/>
        <end position="277"/>
    </location>
</feature>
<feature type="compositionally biased region" description="Polar residues" evidence="1">
    <location>
        <begin position="226"/>
        <end position="246"/>
    </location>
</feature>
<feature type="region of interest" description="Disordered" evidence="1">
    <location>
        <begin position="205"/>
        <end position="277"/>
    </location>
</feature>
<evidence type="ECO:0000313" key="4">
    <source>
        <dbReference type="Proteomes" id="UP000187013"/>
    </source>
</evidence>
<feature type="compositionally biased region" description="Polar residues" evidence="1">
    <location>
        <begin position="81"/>
        <end position="113"/>
    </location>
</feature>
<proteinExistence type="predicted"/>
<protein>
    <submittedName>
        <fullName evidence="3">Uncharacterized protein</fullName>
    </submittedName>
</protein>
<feature type="region of interest" description="Disordered" evidence="1">
    <location>
        <begin position="160"/>
        <end position="192"/>
    </location>
</feature>
<feature type="compositionally biased region" description="Low complexity" evidence="1">
    <location>
        <begin position="255"/>
        <end position="267"/>
    </location>
</feature>
<comment type="caution">
    <text evidence="3">The sequence shown here is derived from an EMBL/GenBank/DDBJ whole genome shotgun (WGS) entry which is preliminary data.</text>
</comment>
<dbReference type="AlphaFoldDB" id="A0A1Q3AHF1"/>
<reference evidence="3 4" key="1">
    <citation type="submission" date="2016-08" db="EMBL/GenBank/DDBJ databases">
        <title>Draft genome sequence of allopolyploid Zygosaccharomyces rouxii.</title>
        <authorList>
            <person name="Watanabe J."/>
            <person name="Uehara K."/>
            <person name="Mogi Y."/>
            <person name="Tsukioka Y."/>
        </authorList>
    </citation>
    <scope>NUCLEOTIDE SEQUENCE [LARGE SCALE GENOMIC DNA]</scope>
    <source>
        <strain evidence="3 4">NBRC 110957</strain>
    </source>
</reference>